<evidence type="ECO:0000256" key="5">
    <source>
        <dbReference type="SAM" id="MobiDB-lite"/>
    </source>
</evidence>
<organism evidence="7 8">
    <name type="scientific">Buddleja alternifolia</name>
    <dbReference type="NCBI Taxonomy" id="168488"/>
    <lineage>
        <taxon>Eukaryota</taxon>
        <taxon>Viridiplantae</taxon>
        <taxon>Streptophyta</taxon>
        <taxon>Embryophyta</taxon>
        <taxon>Tracheophyta</taxon>
        <taxon>Spermatophyta</taxon>
        <taxon>Magnoliopsida</taxon>
        <taxon>eudicotyledons</taxon>
        <taxon>Gunneridae</taxon>
        <taxon>Pentapetalae</taxon>
        <taxon>asterids</taxon>
        <taxon>lamiids</taxon>
        <taxon>Lamiales</taxon>
        <taxon>Scrophulariaceae</taxon>
        <taxon>Buddlejeae</taxon>
        <taxon>Buddleja</taxon>
    </lineage>
</organism>
<dbReference type="GO" id="GO:0003700">
    <property type="term" value="F:DNA-binding transcription factor activity"/>
    <property type="evidence" value="ECO:0007669"/>
    <property type="project" value="InterPro"/>
</dbReference>
<dbReference type="Proteomes" id="UP000826271">
    <property type="component" value="Unassembled WGS sequence"/>
</dbReference>
<proteinExistence type="predicted"/>
<dbReference type="PROSITE" id="PS50071">
    <property type="entry name" value="HOMEOBOX_2"/>
    <property type="match status" value="1"/>
</dbReference>
<dbReference type="SMART" id="SM00389">
    <property type="entry name" value="HOX"/>
    <property type="match status" value="1"/>
</dbReference>
<keyword evidence="2 3" id="KW-0238">DNA-binding</keyword>
<dbReference type="PANTHER" id="PTHR45950">
    <property type="entry name" value="HOMEOBOX-LEUCINE ZIPPER PROTEIN ATHB-14"/>
    <property type="match status" value="1"/>
</dbReference>
<sequence>MARNENPVGEGSRGGRGVRRGREGGRYARYTEEQIEILEKVYAKNSNPNCYQRAEIMSEEPLLMGIDKKQLKVWFQNRRCREKQKKEYSELEAENKKLTKANKALRVENNSLQKKLTQLMYENEDLRNQVLHLTSNITTRDLSRKPEASTSQLSLTIADNNNGYCRVPLNLQNVHLQLSSCVDCLLSNFLSYSLLLLAEETKNEFLSKAIGTAVNWTPVRGLKLRGQGSVGTIFVSSTCIGVAARAHSKVPFEPIKASFI</sequence>
<dbReference type="GO" id="GO:0003677">
    <property type="term" value="F:DNA binding"/>
    <property type="evidence" value="ECO:0007669"/>
    <property type="project" value="UniProtKB-UniRule"/>
</dbReference>
<protein>
    <recommendedName>
        <fullName evidence="6">Homeobox domain-containing protein</fullName>
    </recommendedName>
</protein>
<accession>A0AAV6YDF9</accession>
<keyword evidence="2 3" id="KW-0371">Homeobox</keyword>
<dbReference type="InterPro" id="IPR009057">
    <property type="entry name" value="Homeodomain-like_sf"/>
</dbReference>
<dbReference type="EMBL" id="WHWC01000001">
    <property type="protein sequence ID" value="KAG8390799.1"/>
    <property type="molecule type" value="Genomic_DNA"/>
</dbReference>
<evidence type="ECO:0000256" key="1">
    <source>
        <dbReference type="ARBA" id="ARBA00004123"/>
    </source>
</evidence>
<evidence type="ECO:0000259" key="6">
    <source>
        <dbReference type="PROSITE" id="PS50071"/>
    </source>
</evidence>
<feature type="DNA-binding region" description="Homeobox" evidence="2">
    <location>
        <begin position="23"/>
        <end position="86"/>
    </location>
</feature>
<dbReference type="PANTHER" id="PTHR45950:SF7">
    <property type="entry name" value="HOMEOBOX-LEUCINE ZIPPER PROTEIN ATHB-14"/>
    <property type="match status" value="1"/>
</dbReference>
<keyword evidence="8" id="KW-1185">Reference proteome</keyword>
<comment type="caution">
    <text evidence="7">The sequence shown here is derived from an EMBL/GenBank/DDBJ whole genome shotgun (WGS) entry which is preliminary data.</text>
</comment>
<feature type="coiled-coil region" evidence="4">
    <location>
        <begin position="81"/>
        <end position="129"/>
    </location>
</feature>
<dbReference type="CDD" id="cd14686">
    <property type="entry name" value="bZIP"/>
    <property type="match status" value="1"/>
</dbReference>
<name>A0AAV6YDF9_9LAMI</name>
<evidence type="ECO:0000256" key="3">
    <source>
        <dbReference type="RuleBase" id="RU000682"/>
    </source>
</evidence>
<evidence type="ECO:0000256" key="4">
    <source>
        <dbReference type="SAM" id="Coils"/>
    </source>
</evidence>
<dbReference type="Pfam" id="PF00046">
    <property type="entry name" value="Homeodomain"/>
    <property type="match status" value="1"/>
</dbReference>
<keyword evidence="4" id="KW-0175">Coiled coil</keyword>
<keyword evidence="2 3" id="KW-0539">Nucleus</keyword>
<dbReference type="Gene3D" id="1.10.10.60">
    <property type="entry name" value="Homeodomain-like"/>
    <property type="match status" value="1"/>
</dbReference>
<comment type="subcellular location">
    <subcellularLocation>
        <location evidence="1 2 3">Nucleus</location>
    </subcellularLocation>
</comment>
<evidence type="ECO:0000256" key="2">
    <source>
        <dbReference type="PROSITE-ProRule" id="PRU00108"/>
    </source>
</evidence>
<reference evidence="7" key="1">
    <citation type="submission" date="2019-10" db="EMBL/GenBank/DDBJ databases">
        <authorList>
            <person name="Zhang R."/>
            <person name="Pan Y."/>
            <person name="Wang J."/>
            <person name="Ma R."/>
            <person name="Yu S."/>
        </authorList>
    </citation>
    <scope>NUCLEOTIDE SEQUENCE</scope>
    <source>
        <strain evidence="7">LA-IB0</strain>
        <tissue evidence="7">Leaf</tissue>
    </source>
</reference>
<dbReference type="GO" id="GO:0005634">
    <property type="term" value="C:nucleus"/>
    <property type="evidence" value="ECO:0007669"/>
    <property type="project" value="UniProtKB-SubCell"/>
</dbReference>
<dbReference type="CDD" id="cd00086">
    <property type="entry name" value="homeodomain"/>
    <property type="match status" value="1"/>
</dbReference>
<dbReference type="SUPFAM" id="SSF46689">
    <property type="entry name" value="Homeodomain-like"/>
    <property type="match status" value="1"/>
</dbReference>
<evidence type="ECO:0000313" key="7">
    <source>
        <dbReference type="EMBL" id="KAG8390799.1"/>
    </source>
</evidence>
<dbReference type="InterPro" id="IPR044830">
    <property type="entry name" value="HD-Zip_III"/>
</dbReference>
<dbReference type="InterPro" id="IPR001356">
    <property type="entry name" value="HD"/>
</dbReference>
<dbReference type="AlphaFoldDB" id="A0AAV6YDF9"/>
<evidence type="ECO:0000313" key="8">
    <source>
        <dbReference type="Proteomes" id="UP000826271"/>
    </source>
</evidence>
<feature type="region of interest" description="Disordered" evidence="5">
    <location>
        <begin position="1"/>
        <end position="22"/>
    </location>
</feature>
<feature type="domain" description="Homeobox" evidence="6">
    <location>
        <begin position="21"/>
        <end position="85"/>
    </location>
</feature>
<gene>
    <name evidence="7" type="ORF">BUALT_Bualt01G0121100</name>
</gene>